<sequence length="71" mass="7860">MGYSKTFLLLGLVFAVVLFISSHVSARELLAEPAQNGEKAETDSVGEDKHGGHHHEHHYDHHHHGGHHGHD</sequence>
<dbReference type="Pfam" id="PF07172">
    <property type="entry name" value="GRP"/>
    <property type="match status" value="1"/>
</dbReference>
<name>A0A5N6RUU7_9ROSI</name>
<evidence type="ECO:0000256" key="2">
    <source>
        <dbReference type="SAM" id="SignalP"/>
    </source>
</evidence>
<feature type="chain" id="PRO_5024414642" description="Phase-change related protein" evidence="2">
    <location>
        <begin position="27"/>
        <end position="71"/>
    </location>
</feature>
<dbReference type="InterPro" id="IPR010800">
    <property type="entry name" value="GRP"/>
</dbReference>
<evidence type="ECO:0000313" key="3">
    <source>
        <dbReference type="EMBL" id="KAE8125459.1"/>
    </source>
</evidence>
<gene>
    <name evidence="3" type="ORF">FH972_020265</name>
</gene>
<evidence type="ECO:0000256" key="1">
    <source>
        <dbReference type="SAM" id="MobiDB-lite"/>
    </source>
</evidence>
<feature type="compositionally biased region" description="Basic residues" evidence="1">
    <location>
        <begin position="51"/>
        <end position="71"/>
    </location>
</feature>
<dbReference type="AlphaFoldDB" id="A0A5N6RUU7"/>
<dbReference type="Proteomes" id="UP000327013">
    <property type="component" value="Chromosome 8"/>
</dbReference>
<feature type="region of interest" description="Disordered" evidence="1">
    <location>
        <begin position="31"/>
        <end position="71"/>
    </location>
</feature>
<dbReference type="EMBL" id="CM017328">
    <property type="protein sequence ID" value="KAE8125459.1"/>
    <property type="molecule type" value="Genomic_DNA"/>
</dbReference>
<feature type="compositionally biased region" description="Basic and acidic residues" evidence="1">
    <location>
        <begin position="38"/>
        <end position="50"/>
    </location>
</feature>
<evidence type="ECO:0000313" key="4">
    <source>
        <dbReference type="Proteomes" id="UP000327013"/>
    </source>
</evidence>
<protein>
    <recommendedName>
        <fullName evidence="5">Phase-change related protein</fullName>
    </recommendedName>
</protein>
<feature type="signal peptide" evidence="2">
    <location>
        <begin position="1"/>
        <end position="26"/>
    </location>
</feature>
<organism evidence="3 4">
    <name type="scientific">Carpinus fangiana</name>
    <dbReference type="NCBI Taxonomy" id="176857"/>
    <lineage>
        <taxon>Eukaryota</taxon>
        <taxon>Viridiplantae</taxon>
        <taxon>Streptophyta</taxon>
        <taxon>Embryophyta</taxon>
        <taxon>Tracheophyta</taxon>
        <taxon>Spermatophyta</taxon>
        <taxon>Magnoliopsida</taxon>
        <taxon>eudicotyledons</taxon>
        <taxon>Gunneridae</taxon>
        <taxon>Pentapetalae</taxon>
        <taxon>rosids</taxon>
        <taxon>fabids</taxon>
        <taxon>Fagales</taxon>
        <taxon>Betulaceae</taxon>
        <taxon>Carpinus</taxon>
    </lineage>
</organism>
<keyword evidence="4" id="KW-1185">Reference proteome</keyword>
<keyword evidence="2" id="KW-0732">Signal</keyword>
<dbReference type="PANTHER" id="PTHR37389">
    <property type="entry name" value="NODULIN-24"/>
    <property type="match status" value="1"/>
</dbReference>
<proteinExistence type="predicted"/>
<accession>A0A5N6RUU7</accession>
<dbReference type="PANTHER" id="PTHR37389:SF16">
    <property type="entry name" value="GLYCINE-RICH CELL WALL STRUCTURAL PROTEIN"/>
    <property type="match status" value="1"/>
</dbReference>
<evidence type="ECO:0008006" key="5">
    <source>
        <dbReference type="Google" id="ProtNLM"/>
    </source>
</evidence>
<reference evidence="3 4" key="1">
    <citation type="submission" date="2019-06" db="EMBL/GenBank/DDBJ databases">
        <title>A chromosomal-level reference genome of Carpinus fangiana (Coryloideae, Betulaceae).</title>
        <authorList>
            <person name="Yang X."/>
            <person name="Wang Z."/>
            <person name="Zhang L."/>
            <person name="Hao G."/>
            <person name="Liu J."/>
            <person name="Yang Y."/>
        </authorList>
    </citation>
    <scope>NUCLEOTIDE SEQUENCE [LARGE SCALE GENOMIC DNA]</scope>
    <source>
        <strain evidence="3">Cfa_2016G</strain>
        <tissue evidence="3">Leaf</tissue>
    </source>
</reference>